<keyword evidence="2" id="KW-0812">Transmembrane</keyword>
<dbReference type="Pfam" id="PF03370">
    <property type="entry name" value="CBM_21"/>
    <property type="match status" value="1"/>
</dbReference>
<evidence type="ECO:0000313" key="5">
    <source>
        <dbReference type="Proteomes" id="UP000593565"/>
    </source>
</evidence>
<feature type="compositionally biased region" description="Basic and acidic residues" evidence="1">
    <location>
        <begin position="218"/>
        <end position="236"/>
    </location>
</feature>
<dbReference type="InterPro" id="IPR005036">
    <property type="entry name" value="CBM21_dom"/>
</dbReference>
<dbReference type="AlphaFoldDB" id="A0A7J6AA16"/>
<feature type="compositionally biased region" description="Basic and acidic residues" evidence="1">
    <location>
        <begin position="643"/>
        <end position="669"/>
    </location>
</feature>
<protein>
    <recommendedName>
        <fullName evidence="3">CBM21 domain-containing protein</fullName>
    </recommendedName>
</protein>
<dbReference type="CDD" id="cd22255">
    <property type="entry name" value="PBD_PPP1R3A"/>
    <property type="match status" value="1"/>
</dbReference>
<feature type="region of interest" description="Disordered" evidence="1">
    <location>
        <begin position="1"/>
        <end position="44"/>
    </location>
</feature>
<feature type="compositionally biased region" description="Polar residues" evidence="1">
    <location>
        <begin position="1"/>
        <end position="13"/>
    </location>
</feature>
<organism evidence="4 5">
    <name type="scientific">Ameiurus melas</name>
    <name type="common">Black bullhead</name>
    <name type="synonym">Silurus melas</name>
    <dbReference type="NCBI Taxonomy" id="219545"/>
    <lineage>
        <taxon>Eukaryota</taxon>
        <taxon>Metazoa</taxon>
        <taxon>Chordata</taxon>
        <taxon>Craniata</taxon>
        <taxon>Vertebrata</taxon>
        <taxon>Euteleostomi</taxon>
        <taxon>Actinopterygii</taxon>
        <taxon>Neopterygii</taxon>
        <taxon>Teleostei</taxon>
        <taxon>Ostariophysi</taxon>
        <taxon>Siluriformes</taxon>
        <taxon>Ictaluridae</taxon>
        <taxon>Ameiurus</taxon>
    </lineage>
</organism>
<dbReference type="InterPro" id="IPR038175">
    <property type="entry name" value="CBM21_dom_sf"/>
</dbReference>
<feature type="region of interest" description="Disordered" evidence="1">
    <location>
        <begin position="643"/>
        <end position="679"/>
    </location>
</feature>
<dbReference type="PROSITE" id="PS51159">
    <property type="entry name" value="CBM21"/>
    <property type="match status" value="1"/>
</dbReference>
<dbReference type="EMBL" id="JAAGNN010000015">
    <property type="protein sequence ID" value="KAF4079692.1"/>
    <property type="molecule type" value="Genomic_DNA"/>
</dbReference>
<dbReference type="Gene3D" id="2.60.40.2440">
    <property type="entry name" value="Carbohydrate binding type-21 domain"/>
    <property type="match status" value="1"/>
</dbReference>
<dbReference type="GO" id="GO:0000164">
    <property type="term" value="C:protein phosphatase type 1 complex"/>
    <property type="evidence" value="ECO:0007669"/>
    <property type="project" value="TreeGrafter"/>
</dbReference>
<evidence type="ECO:0000313" key="4">
    <source>
        <dbReference type="EMBL" id="KAF4079692.1"/>
    </source>
</evidence>
<dbReference type="InterPro" id="IPR050782">
    <property type="entry name" value="PP1_regulatory_subunit_3"/>
</dbReference>
<feature type="transmembrane region" description="Helical" evidence="2">
    <location>
        <begin position="883"/>
        <end position="907"/>
    </location>
</feature>
<keyword evidence="5" id="KW-1185">Reference proteome</keyword>
<evidence type="ECO:0000256" key="2">
    <source>
        <dbReference type="SAM" id="Phobius"/>
    </source>
</evidence>
<sequence length="948" mass="106765">MASCYTEPSTLTWIQDEDEEEKETKSPQMSSSDESDELEPEPSLAPVVRRKVSFADAFGLDLVSVKEFDNRVESAEGRKGEEYHLSCIFNVPASDEELKLRLQQNKLELESIELLPGSTTIRGTVRVLNLSYHKVVYVHTTLDGWQSHFDQLAEYVPGSSDGETDRFSFQLTLMPPFPLDGARVEFCLCYESRSGIFWANNGGMNYVLFYHQRRGRALKEKEGGKERETEENDQKGKKSCLKAIKNGSCAESKPTDMSSEHSEQESNRSVETKKWKIQQTAESRSGDTLQESCKTLAERRNRRRAAKLAYLQDYLSHRETEVQLVQPSDQEKSKRDLNVILPMPQHSIPVMADTSSTLQVCCRKEQNGNTSLILPNHQIPLLPQDWGKNISSTSPSHTNIHEIISGTRLDVLEKEQTDYMSIELPNDAWKAFLNGRDSLDNHNNALDQNCLLCVAGSNASQPSNTEYDVSNIGENILSVWNSQEGAVIHGNGSHQCFKAMETLESDPAKLSQALDPSHIIELLSYKCPEKAQISSKANAVQKSETMWIQLRPGVTEDTHEGRRVSESPFSEDELMLLTKPGQTAKVKDAIDPLNSKPGHSVLLEECASSTGFLNIEMKVKGGTHRVVQDTLTFTGIRNEPFTDSRESLKRQHIHESGEPKKKKEHIREENDNESQMKRISWSEYSEEALVVLESRLKEDDEEPSHLKGGNTEIWISSRKSVVCDEGKPQTECLNRGEEEAVCYEIEKKGLSDSSERQGEEISSVENIADRESENGLKTKGQRMYGRQSEADDYIDKALHREQHKLLSSPETCPHTHNLCITSQTNSPSGHFTWSEGELLFPAPHTGFENKETLRYRVAHDLQDPCVTTDCSFSRTTSPSMSSWLLVCWAKISTLSYIAGALLCAILFVIFATAYLHDLPVCLAIYLLSVYWWCRQGMKKNVTTADSVD</sequence>
<reference evidence="4 5" key="1">
    <citation type="submission" date="2020-02" db="EMBL/GenBank/DDBJ databases">
        <title>A chromosome-scale genome assembly of the black bullhead catfish (Ameiurus melas).</title>
        <authorList>
            <person name="Wen M."/>
            <person name="Zham M."/>
            <person name="Cabau C."/>
            <person name="Klopp C."/>
            <person name="Donnadieu C."/>
            <person name="Roques C."/>
            <person name="Bouchez O."/>
            <person name="Lampietro C."/>
            <person name="Jouanno E."/>
            <person name="Herpin A."/>
            <person name="Louis A."/>
            <person name="Berthelot C."/>
            <person name="Parey E."/>
            <person name="Roest-Crollius H."/>
            <person name="Braasch I."/>
            <person name="Postlethwait J."/>
            <person name="Robinson-Rechavi M."/>
            <person name="Echchiki A."/>
            <person name="Begum T."/>
            <person name="Montfort J."/>
            <person name="Schartl M."/>
            <person name="Bobe J."/>
            <person name="Guiguen Y."/>
        </authorList>
    </citation>
    <scope>NUCLEOTIDE SEQUENCE [LARGE SCALE GENOMIC DNA]</scope>
    <source>
        <strain evidence="4">M_S1</strain>
        <tissue evidence="4">Blood</tissue>
    </source>
</reference>
<dbReference type="GO" id="GO:0005979">
    <property type="term" value="P:regulation of glycogen biosynthetic process"/>
    <property type="evidence" value="ECO:0007669"/>
    <property type="project" value="TreeGrafter"/>
</dbReference>
<feature type="compositionally biased region" description="Basic and acidic residues" evidence="1">
    <location>
        <begin position="258"/>
        <end position="274"/>
    </location>
</feature>
<evidence type="ECO:0000256" key="1">
    <source>
        <dbReference type="SAM" id="MobiDB-lite"/>
    </source>
</evidence>
<dbReference type="PANTHER" id="PTHR12307">
    <property type="entry name" value="PROTEIN PHOSPHATASE 1 REGULATORY SUBUNIT"/>
    <property type="match status" value="1"/>
</dbReference>
<name>A0A7J6AA16_AMEME</name>
<feature type="domain" description="CBM21" evidence="3">
    <location>
        <begin position="99"/>
        <end position="209"/>
    </location>
</feature>
<accession>A0A7J6AA16</accession>
<feature type="compositionally biased region" description="Polar residues" evidence="1">
    <location>
        <begin position="277"/>
        <end position="291"/>
    </location>
</feature>
<keyword evidence="2" id="KW-1133">Transmembrane helix</keyword>
<dbReference type="PANTHER" id="PTHR12307:SF2">
    <property type="entry name" value="PROTEIN PHOSPHATASE 1 REGULATORY SUBUNIT 3A"/>
    <property type="match status" value="1"/>
</dbReference>
<evidence type="ECO:0000259" key="3">
    <source>
        <dbReference type="PROSITE" id="PS51159"/>
    </source>
</evidence>
<dbReference type="GO" id="GO:2001069">
    <property type="term" value="F:glycogen binding"/>
    <property type="evidence" value="ECO:0007669"/>
    <property type="project" value="TreeGrafter"/>
</dbReference>
<gene>
    <name evidence="4" type="ORF">AMELA_G00181170</name>
</gene>
<feature type="region of interest" description="Disordered" evidence="1">
    <location>
        <begin position="218"/>
        <end position="291"/>
    </location>
</feature>
<comment type="caution">
    <text evidence="4">The sequence shown here is derived from an EMBL/GenBank/DDBJ whole genome shotgun (WGS) entry which is preliminary data.</text>
</comment>
<keyword evidence="2" id="KW-0472">Membrane</keyword>
<proteinExistence type="predicted"/>
<dbReference type="GO" id="GO:0008157">
    <property type="term" value="F:protein phosphatase 1 binding"/>
    <property type="evidence" value="ECO:0007669"/>
    <property type="project" value="TreeGrafter"/>
</dbReference>
<dbReference type="Proteomes" id="UP000593565">
    <property type="component" value="Unassembled WGS sequence"/>
</dbReference>